<dbReference type="STRING" id="239498.AXK60_23930"/>
<dbReference type="OrthoDB" id="3577181at2"/>
<dbReference type="GO" id="GO:0005886">
    <property type="term" value="C:plasma membrane"/>
    <property type="evidence" value="ECO:0007669"/>
    <property type="project" value="TreeGrafter"/>
</dbReference>
<dbReference type="PANTHER" id="PTHR34989:SF1">
    <property type="entry name" value="PROTEIN HDED"/>
    <property type="match status" value="1"/>
</dbReference>
<dbReference type="RefSeq" id="WP_068570752.1">
    <property type="nucleotide sequence ID" value="NZ_LSRE01000002.1"/>
</dbReference>
<feature type="transmembrane region" description="Helical" evidence="1">
    <location>
        <begin position="79"/>
        <end position="96"/>
    </location>
</feature>
<sequence length="201" mass="21012">MTDQNPLQQGFQQGIQQGIKATWQAVLALGVLSVLMGIVIAVWPGPTTLAIAILFGIYLLISGAFQVIAGLIGEAQHRVLSVISGALSIVIGVACFRDDFITSIAILGIWIGVAWIFAGITQIVTAASDRLLPGRVWVVILGVITLIGGVVLVSSPFSVGVLVWVGGIWAVAIGITQIITALQLRSAAKRFGAQQPSQYAG</sequence>
<keyword evidence="5" id="KW-1185">Reference proteome</keyword>
<feature type="transmembrane region" description="Helical" evidence="1">
    <location>
        <begin position="21"/>
        <end position="43"/>
    </location>
</feature>
<feature type="transmembrane region" description="Helical" evidence="1">
    <location>
        <begin position="161"/>
        <end position="182"/>
    </location>
</feature>
<evidence type="ECO:0000313" key="4">
    <source>
        <dbReference type="Proteomes" id="UP000070258"/>
    </source>
</evidence>
<dbReference type="EMBL" id="LSRE01000002">
    <property type="protein sequence ID" value="KXP00822.1"/>
    <property type="molecule type" value="Genomic_DNA"/>
</dbReference>
<dbReference type="Proteomes" id="UP000070409">
    <property type="component" value="Unassembled WGS sequence"/>
</dbReference>
<dbReference type="InterPro" id="IPR052712">
    <property type="entry name" value="Acid_resist_chaperone_HdeD"/>
</dbReference>
<protein>
    <recommendedName>
        <fullName evidence="6">HdeD family acid-resistance protein</fullName>
    </recommendedName>
</protein>
<dbReference type="EMBL" id="LSRF01000015">
    <property type="protein sequence ID" value="KXP12115.1"/>
    <property type="molecule type" value="Genomic_DNA"/>
</dbReference>
<reference evidence="2 5" key="3">
    <citation type="submission" date="2016-02" db="EMBL/GenBank/DDBJ databases">
        <authorList>
            <person name="Teng J.L."/>
            <person name="Tang Y."/>
            <person name="Huang Y."/>
            <person name="Guo F."/>
            <person name="Wei W."/>
            <person name="Chen J.H."/>
            <person name="Wong S.Y."/>
            <person name="Lau S.K."/>
            <person name="Woo P.C."/>
        </authorList>
    </citation>
    <scope>NUCLEOTIDE SEQUENCE [LARGE SCALE GENOMIC DNA]</scope>
    <source>
        <strain evidence="2 5">JCM 13375</strain>
    </source>
</reference>
<name>A0A138ANW2_9ACTN</name>
<evidence type="ECO:0000313" key="3">
    <source>
        <dbReference type="EMBL" id="KXP12115.1"/>
    </source>
</evidence>
<feature type="transmembrane region" description="Helical" evidence="1">
    <location>
        <begin position="136"/>
        <end position="155"/>
    </location>
</feature>
<comment type="caution">
    <text evidence="3">The sequence shown here is derived from an EMBL/GenBank/DDBJ whole genome shotgun (WGS) entry which is preliminary data.</text>
</comment>
<evidence type="ECO:0008006" key="6">
    <source>
        <dbReference type="Google" id="ProtNLM"/>
    </source>
</evidence>
<dbReference type="Proteomes" id="UP000070258">
    <property type="component" value="Unassembled WGS sequence"/>
</dbReference>
<keyword evidence="1" id="KW-0812">Transmembrane</keyword>
<dbReference type="InterPro" id="IPR005325">
    <property type="entry name" value="DUF308_memb"/>
</dbReference>
<reference evidence="4" key="2">
    <citation type="submission" date="2016-02" db="EMBL/GenBank/DDBJ databases">
        <authorList>
            <person name="Wen L."/>
            <person name="He K."/>
            <person name="Yang H."/>
        </authorList>
    </citation>
    <scope>NUCLEOTIDE SEQUENCE [LARGE SCALE GENOMIC DNA]</scope>
    <source>
        <strain evidence="4">JCM 15929</strain>
    </source>
</reference>
<keyword evidence="1" id="KW-1133">Transmembrane helix</keyword>
<dbReference type="PANTHER" id="PTHR34989">
    <property type="entry name" value="PROTEIN HDED"/>
    <property type="match status" value="1"/>
</dbReference>
<reference evidence="3" key="1">
    <citation type="submission" date="2016-02" db="EMBL/GenBank/DDBJ databases">
        <authorList>
            <person name="Teng J.L."/>
            <person name="Yang Y."/>
            <person name="Huang Y."/>
            <person name="Guo F."/>
            <person name="Wei W."/>
            <person name="Chen J.H."/>
            <person name="Wong S.Y."/>
            <person name="Lau S.K."/>
            <person name="Woo P.C."/>
        </authorList>
    </citation>
    <scope>NUCLEOTIDE SEQUENCE</scope>
    <source>
        <strain evidence="3">JCM 15929</strain>
    </source>
</reference>
<gene>
    <name evidence="3" type="ORF">AXK60_23930</name>
    <name evidence="2" type="ORF">AXK61_12470</name>
</gene>
<feature type="transmembrane region" description="Helical" evidence="1">
    <location>
        <begin position="49"/>
        <end position="72"/>
    </location>
</feature>
<feature type="transmembrane region" description="Helical" evidence="1">
    <location>
        <begin position="102"/>
        <end position="124"/>
    </location>
</feature>
<proteinExistence type="predicted"/>
<evidence type="ECO:0000256" key="1">
    <source>
        <dbReference type="SAM" id="Phobius"/>
    </source>
</evidence>
<organism evidence="3 4">
    <name type="scientific">Tsukamurella pseudospumae</name>
    <dbReference type="NCBI Taxonomy" id="239498"/>
    <lineage>
        <taxon>Bacteria</taxon>
        <taxon>Bacillati</taxon>
        <taxon>Actinomycetota</taxon>
        <taxon>Actinomycetes</taxon>
        <taxon>Mycobacteriales</taxon>
        <taxon>Tsukamurellaceae</taxon>
        <taxon>Tsukamurella</taxon>
    </lineage>
</organism>
<accession>A0A138ANW2</accession>
<evidence type="ECO:0000313" key="5">
    <source>
        <dbReference type="Proteomes" id="UP000070409"/>
    </source>
</evidence>
<evidence type="ECO:0000313" key="2">
    <source>
        <dbReference type="EMBL" id="KXP00822.1"/>
    </source>
</evidence>
<dbReference type="AlphaFoldDB" id="A0A138ANW2"/>
<dbReference type="Pfam" id="PF03729">
    <property type="entry name" value="DUF308"/>
    <property type="match status" value="2"/>
</dbReference>
<keyword evidence="1" id="KW-0472">Membrane</keyword>